<dbReference type="Gene3D" id="3.40.50.1820">
    <property type="entry name" value="alpha/beta hydrolase"/>
    <property type="match status" value="1"/>
</dbReference>
<dbReference type="Proteomes" id="UP001055167">
    <property type="component" value="Unassembled WGS sequence"/>
</dbReference>
<comment type="caution">
    <text evidence="2">The sequence shown here is derived from an EMBL/GenBank/DDBJ whole genome shotgun (WGS) entry which is preliminary data.</text>
</comment>
<gene>
    <name evidence="2" type="primary">menH_3</name>
    <name evidence="2" type="ORF">OPKNFCMD_5403</name>
</gene>
<name>A0ABQ4R5B3_9HYPH</name>
<accession>A0ABQ4R5B3</accession>
<organism evidence="2 3">
    <name type="scientific">Methylobacterium crusticola</name>
    <dbReference type="NCBI Taxonomy" id="1697972"/>
    <lineage>
        <taxon>Bacteria</taxon>
        <taxon>Pseudomonadati</taxon>
        <taxon>Pseudomonadota</taxon>
        <taxon>Alphaproteobacteria</taxon>
        <taxon>Hyphomicrobiales</taxon>
        <taxon>Methylobacteriaceae</taxon>
        <taxon>Methylobacterium</taxon>
    </lineage>
</organism>
<dbReference type="RefSeq" id="WP_128564528.1">
    <property type="nucleotide sequence ID" value="NZ_BPQH01000020.1"/>
</dbReference>
<keyword evidence="3" id="KW-1185">Reference proteome</keyword>
<dbReference type="PANTHER" id="PTHR43798">
    <property type="entry name" value="MONOACYLGLYCEROL LIPASE"/>
    <property type="match status" value="1"/>
</dbReference>
<dbReference type="EMBL" id="BPQH01000020">
    <property type="protein sequence ID" value="GJD52637.1"/>
    <property type="molecule type" value="Genomic_DNA"/>
</dbReference>
<dbReference type="PANTHER" id="PTHR43798:SF5">
    <property type="entry name" value="MONOACYLGLYCEROL LIPASE ABHD6"/>
    <property type="match status" value="1"/>
</dbReference>
<reference evidence="2" key="1">
    <citation type="journal article" date="2021" name="Front. Microbiol.">
        <title>Comprehensive Comparative Genomics and Phenotyping of Methylobacterium Species.</title>
        <authorList>
            <person name="Alessa O."/>
            <person name="Ogura Y."/>
            <person name="Fujitani Y."/>
            <person name="Takami H."/>
            <person name="Hayashi T."/>
            <person name="Sahin N."/>
            <person name="Tani A."/>
        </authorList>
    </citation>
    <scope>NUCLEOTIDE SEQUENCE</scope>
    <source>
        <strain evidence="2">KCTC 52305</strain>
    </source>
</reference>
<sequence>MAQATSVERAGGWVRETIDIGDPAGGHLAALAFGPRERPLDALVLHANGFNALTYRTLLEPLAADLRLLAYDHRGHGRTTLPADPEGRRDWTDIAADLVAVLDRTGGPPVTLVGHSMGGTSALLAADLRPARVRNLVLLDPVILPPEPRPGGHSALAEGALRRRATFASRGAALASYRGRGAFRTWPDAVLADYVADGFRDGPEGVTLACTGAWEASNYRAQGHDARGALRRLSRPALILRAGQGSTCHLTEGPSAAVTVETVPGTTHFLPFEAPERVRAAIREAAGGPRS</sequence>
<dbReference type="InterPro" id="IPR050266">
    <property type="entry name" value="AB_hydrolase_sf"/>
</dbReference>
<dbReference type="InterPro" id="IPR000073">
    <property type="entry name" value="AB_hydrolase_1"/>
</dbReference>
<evidence type="ECO:0000259" key="1">
    <source>
        <dbReference type="Pfam" id="PF12697"/>
    </source>
</evidence>
<dbReference type="SUPFAM" id="SSF53474">
    <property type="entry name" value="alpha/beta-Hydrolases"/>
    <property type="match status" value="1"/>
</dbReference>
<protein>
    <submittedName>
        <fullName evidence="2">2-succinyl-6-hydroxy-2, 4-cyclohexadiene-1-carboxylate synthase</fullName>
    </submittedName>
</protein>
<dbReference type="InterPro" id="IPR029058">
    <property type="entry name" value="AB_hydrolase_fold"/>
</dbReference>
<dbReference type="PRINTS" id="PR00111">
    <property type="entry name" value="ABHYDROLASE"/>
</dbReference>
<dbReference type="Pfam" id="PF12697">
    <property type="entry name" value="Abhydrolase_6"/>
    <property type="match status" value="1"/>
</dbReference>
<reference evidence="2" key="2">
    <citation type="submission" date="2021-08" db="EMBL/GenBank/DDBJ databases">
        <authorList>
            <person name="Tani A."/>
            <person name="Ola A."/>
            <person name="Ogura Y."/>
            <person name="Katsura K."/>
            <person name="Hayashi T."/>
        </authorList>
    </citation>
    <scope>NUCLEOTIDE SEQUENCE</scope>
    <source>
        <strain evidence="2">KCTC 52305</strain>
    </source>
</reference>
<evidence type="ECO:0000313" key="2">
    <source>
        <dbReference type="EMBL" id="GJD52637.1"/>
    </source>
</evidence>
<evidence type="ECO:0000313" key="3">
    <source>
        <dbReference type="Proteomes" id="UP001055167"/>
    </source>
</evidence>
<proteinExistence type="predicted"/>
<feature type="domain" description="AB hydrolase-1" evidence="1">
    <location>
        <begin position="43"/>
        <end position="281"/>
    </location>
</feature>